<feature type="compositionally biased region" description="Basic and acidic residues" evidence="1">
    <location>
        <begin position="83"/>
        <end position="109"/>
    </location>
</feature>
<comment type="caution">
    <text evidence="2">The sequence shown here is derived from an EMBL/GenBank/DDBJ whole genome shotgun (WGS) entry which is preliminary data.</text>
</comment>
<gene>
    <name evidence="2" type="ORF">PLEPLA_LOCUS46159</name>
</gene>
<keyword evidence="3" id="KW-1185">Reference proteome</keyword>
<proteinExistence type="predicted"/>
<name>A0A9N7VWH3_PLEPL</name>
<dbReference type="Proteomes" id="UP001153269">
    <property type="component" value="Unassembled WGS sequence"/>
</dbReference>
<dbReference type="AlphaFoldDB" id="A0A9N7VWH3"/>
<feature type="region of interest" description="Disordered" evidence="1">
    <location>
        <begin position="1"/>
        <end position="109"/>
    </location>
</feature>
<protein>
    <submittedName>
        <fullName evidence="2">Uncharacterized protein</fullName>
    </submittedName>
</protein>
<sequence length="109" mass="11741">MPGHDGHAGSGGRRWMKRSSLLRGADTELKGSAAPLQRPDAPQWQTGGIADSAEDKSKFECAPGEPRLSSPQITQVLFALGGAREERRKEDGREKGDAGQRWDTVDQAA</sequence>
<evidence type="ECO:0000256" key="1">
    <source>
        <dbReference type="SAM" id="MobiDB-lite"/>
    </source>
</evidence>
<evidence type="ECO:0000313" key="3">
    <source>
        <dbReference type="Proteomes" id="UP001153269"/>
    </source>
</evidence>
<reference evidence="2" key="1">
    <citation type="submission" date="2020-03" db="EMBL/GenBank/DDBJ databases">
        <authorList>
            <person name="Weist P."/>
        </authorList>
    </citation>
    <scope>NUCLEOTIDE SEQUENCE</scope>
</reference>
<organism evidence="2 3">
    <name type="scientific">Pleuronectes platessa</name>
    <name type="common">European plaice</name>
    <dbReference type="NCBI Taxonomy" id="8262"/>
    <lineage>
        <taxon>Eukaryota</taxon>
        <taxon>Metazoa</taxon>
        <taxon>Chordata</taxon>
        <taxon>Craniata</taxon>
        <taxon>Vertebrata</taxon>
        <taxon>Euteleostomi</taxon>
        <taxon>Actinopterygii</taxon>
        <taxon>Neopterygii</taxon>
        <taxon>Teleostei</taxon>
        <taxon>Neoteleostei</taxon>
        <taxon>Acanthomorphata</taxon>
        <taxon>Carangaria</taxon>
        <taxon>Pleuronectiformes</taxon>
        <taxon>Pleuronectoidei</taxon>
        <taxon>Pleuronectidae</taxon>
        <taxon>Pleuronectes</taxon>
    </lineage>
</organism>
<accession>A0A9N7VWH3</accession>
<evidence type="ECO:0000313" key="2">
    <source>
        <dbReference type="EMBL" id="CAB1458329.1"/>
    </source>
</evidence>
<dbReference type="EMBL" id="CADEAL010004383">
    <property type="protein sequence ID" value="CAB1458329.1"/>
    <property type="molecule type" value="Genomic_DNA"/>
</dbReference>